<evidence type="ECO:0000313" key="6">
    <source>
        <dbReference type="Proteomes" id="UP000298649"/>
    </source>
</evidence>
<dbReference type="InterPro" id="IPR027417">
    <property type="entry name" value="P-loop_NTPase"/>
</dbReference>
<dbReference type="Pfam" id="PF03389">
    <property type="entry name" value="MobA_MobL"/>
    <property type="match status" value="1"/>
</dbReference>
<evidence type="ECO:0000259" key="4">
    <source>
        <dbReference type="Pfam" id="PF03389"/>
    </source>
</evidence>
<dbReference type="AlphaFoldDB" id="A0A4D7YJW2"/>
<dbReference type="CDD" id="cd18809">
    <property type="entry name" value="SF1_C_RecD"/>
    <property type="match status" value="1"/>
</dbReference>
<dbReference type="SUPFAM" id="SSF52540">
    <property type="entry name" value="P-loop containing nucleoside triphosphate hydrolases"/>
    <property type="match status" value="2"/>
</dbReference>
<evidence type="ECO:0000256" key="2">
    <source>
        <dbReference type="ARBA" id="ARBA00022971"/>
    </source>
</evidence>
<dbReference type="NCBIfam" id="TIGR02768">
    <property type="entry name" value="TraA_Ti"/>
    <property type="match status" value="1"/>
</dbReference>
<dbReference type="RefSeq" id="WP_137004431.1">
    <property type="nucleotide sequence ID" value="NZ_CP039923.1"/>
</dbReference>
<accession>A0A4D7YJW2</accession>
<dbReference type="PANTHER" id="PTHR47642">
    <property type="entry name" value="ATP-DEPENDENT DNA HELICASE"/>
    <property type="match status" value="1"/>
</dbReference>
<keyword evidence="2" id="KW-0184">Conjugation</keyword>
<feature type="region of interest" description="Disordered" evidence="3">
    <location>
        <begin position="781"/>
        <end position="838"/>
    </location>
</feature>
<organism evidence="5 6">
    <name type="scientific">Agrobacterium tumefaciens</name>
    <dbReference type="NCBI Taxonomy" id="358"/>
    <lineage>
        <taxon>Bacteria</taxon>
        <taxon>Pseudomonadati</taxon>
        <taxon>Pseudomonadota</taxon>
        <taxon>Alphaproteobacteria</taxon>
        <taxon>Hyphomicrobiales</taxon>
        <taxon>Rhizobiaceae</taxon>
        <taxon>Rhizobium/Agrobacterium group</taxon>
        <taxon>Agrobacterium</taxon>
        <taxon>Agrobacterium tumefaciens complex</taxon>
    </lineage>
</organism>
<sequence length="1089" mass="120667">MAIYHCSVKPVGRSAGKSAVAAIAYRTASKILNQRDGIIHDFTAKQGVVHTEIILPDGVDAPWALDRSGLWNAAEFAERRCDARVAREFEIALPYELTDSEQLSLTRTFAIDLANRFGAAVDFAIHVPHGKSDGRKSDGRNIHAHVVMTTRVITADGLAQKTLIERENAWLIDRGLPTSQTQVKQVREAFAGLVNRHLLRAGLDRRVDHRSHLSRRLAIEPTGHMGVHAAQMKQRGVDVSRCRIDDDAARRNAELIRRRPEQVLALITSGQSVFTRHDIAGTLGRYITGTDAFHAALAAVMASPQLVLLQQEQKHRPARYSTREMIDLERLMARSAIRMAERSAHAVRTATVRNAIAKQNEDLTGRGLGDEQLRAVLHVTGPEQIAAVTGFAGAGKSTMLAAARRAWEADGYRVHGAALAGKAAEGLSASSGIASRTLASWELGWENGRSILGHRDILVIDEAGMIGSRQLCRFVQQVEARGAKLVLVGDHEQLQAIGAGSPFRAIVERTGAIELTEIRRQKDDWQRQASIALATRRTAQALADYAARDAIRFADDRQQACADLVRDYLADRRDNPRHSRIALAHRRVDVRAINDAIRQGLQAEGVLAKGSGNDAANDAGQTGGEIIYRTVNGRRAFAAGDRIVLLRNDRDLGVKNGMLGTVDAVEPDALQLRLDGGTGGQKNGRSITIRPKDYHSFDHGYATTIHKAQGATVDRSFVMASATMDRHLTYVAMTRHRLQAMLYAGRDAFKDMHALTASLGRSGLKQTTLDYTDAFAERRGLKEQRGDGIRRQQATRQTALQQTVEAQRQRQQQAPDSDGLVPDGLRHHHHHHHHHQPPAVRAPLIAAITRYDRTIEEIAREKALPHLEERIDSLRPVARYVYHDAFSACEAIRPWILDPGTDPATLERAIRACPDQFGTLRGKSGLLGNNRERKEALYYAGSVARLARSAAQDWRRHLERERKSETWDRKRCDVVEVPALTPRSEEILTHLDALPWAQKPGFVRMMMNSAEGRTALTEAEGIDNALRKRFGTSSLRNGDFEKLRITPDDALSVGRIKQVTGLVERAHHAELVEKQALTFGQTQDLRMRM</sequence>
<proteinExistence type="inferred from homology"/>
<dbReference type="InterPro" id="IPR014136">
    <property type="entry name" value="TraA_Ti"/>
</dbReference>
<dbReference type="Proteomes" id="UP000298649">
    <property type="component" value="Chromosome linear"/>
</dbReference>
<dbReference type="Gene3D" id="3.30.930.30">
    <property type="match status" value="1"/>
</dbReference>
<feature type="domain" description="MobA/MobL protein" evidence="4">
    <location>
        <begin position="17"/>
        <end position="235"/>
    </location>
</feature>
<comment type="similarity">
    <text evidence="1">Belongs to the MobA/MobL family.</text>
</comment>
<gene>
    <name evidence="5" type="primary">traA</name>
    <name evidence="5" type="ORF">CFBP7129_14355</name>
</gene>
<dbReference type="CDD" id="cd17933">
    <property type="entry name" value="DEXSc_RecD-like"/>
    <property type="match status" value="1"/>
</dbReference>
<dbReference type="PANTHER" id="PTHR47642:SF5">
    <property type="entry name" value="ATP-DEPENDENT DNA HELICASE"/>
    <property type="match status" value="1"/>
</dbReference>
<dbReference type="NCBIfam" id="NF041496">
    <property type="entry name" value="MobQ"/>
    <property type="match status" value="1"/>
</dbReference>
<feature type="compositionally biased region" description="Low complexity" evidence="3">
    <location>
        <begin position="791"/>
        <end position="803"/>
    </location>
</feature>
<feature type="compositionally biased region" description="Basic and acidic residues" evidence="3">
    <location>
        <begin position="781"/>
        <end position="790"/>
    </location>
</feature>
<dbReference type="Pfam" id="PF13604">
    <property type="entry name" value="AAA_30"/>
    <property type="match status" value="1"/>
</dbReference>
<evidence type="ECO:0000313" key="5">
    <source>
        <dbReference type="EMBL" id="QCL95487.1"/>
    </source>
</evidence>
<protein>
    <submittedName>
        <fullName evidence="5">Ti-type conjugative transfer relaxase TraA</fullName>
    </submittedName>
</protein>
<evidence type="ECO:0000256" key="1">
    <source>
        <dbReference type="ARBA" id="ARBA00010873"/>
    </source>
</evidence>
<feature type="compositionally biased region" description="Basic residues" evidence="3">
    <location>
        <begin position="826"/>
        <end position="836"/>
    </location>
</feature>
<dbReference type="EMBL" id="CP039923">
    <property type="protein sequence ID" value="QCL95487.1"/>
    <property type="molecule type" value="Genomic_DNA"/>
</dbReference>
<dbReference type="InterPro" id="IPR005053">
    <property type="entry name" value="MobA_MobL"/>
</dbReference>
<dbReference type="InterPro" id="IPR051055">
    <property type="entry name" value="PIF1_helicase"/>
</dbReference>
<dbReference type="Gene3D" id="3.40.50.300">
    <property type="entry name" value="P-loop containing nucleotide triphosphate hydrolases"/>
    <property type="match status" value="2"/>
</dbReference>
<dbReference type="Gene3D" id="2.30.30.940">
    <property type="match status" value="1"/>
</dbReference>
<name>A0A4D7YJW2_AGRTU</name>
<evidence type="ECO:0000256" key="3">
    <source>
        <dbReference type="SAM" id="MobiDB-lite"/>
    </source>
</evidence>
<reference evidence="5 6" key="1">
    <citation type="submission" date="2019-04" db="EMBL/GenBank/DDBJ databases">
        <title>Complete genome sequence of Agrobacterium tumefaciens CFBP7129.</title>
        <authorList>
            <person name="Haryono M."/>
            <person name="Lin Y.-C."/>
            <person name="Lai E.-M."/>
            <person name="Kuo C.-H."/>
        </authorList>
    </citation>
    <scope>NUCLEOTIDE SEQUENCE [LARGE SCALE GENOMIC DNA]</scope>
    <source>
        <strain evidence="5 6">CFBP7129</strain>
    </source>
</reference>